<organism evidence="2 3">
    <name type="scientific">Ostreococcus lucimarinus (strain CCE9901)</name>
    <dbReference type="NCBI Taxonomy" id="436017"/>
    <lineage>
        <taxon>Eukaryota</taxon>
        <taxon>Viridiplantae</taxon>
        <taxon>Chlorophyta</taxon>
        <taxon>Mamiellophyceae</taxon>
        <taxon>Mamiellales</taxon>
        <taxon>Bathycoccaceae</taxon>
        <taxon>Ostreococcus</taxon>
    </lineage>
</organism>
<dbReference type="SUPFAM" id="SSF57552">
    <property type="entry name" value="Blood coagulation inhibitor (disintegrin)"/>
    <property type="match status" value="1"/>
</dbReference>
<dbReference type="PANTHER" id="PTHR11905:SF159">
    <property type="entry name" value="ADAM METALLOPROTEASE"/>
    <property type="match status" value="1"/>
</dbReference>
<dbReference type="OrthoDB" id="498884at2759"/>
<dbReference type="HOGENOM" id="CLU_2230073_0_0_1"/>
<reference evidence="2 3" key="1">
    <citation type="journal article" date="2007" name="Proc. Natl. Acad. Sci. U.S.A.">
        <title>The tiny eukaryote Ostreococcus provides genomic insights into the paradox of plankton speciation.</title>
        <authorList>
            <person name="Palenik B."/>
            <person name="Grimwood J."/>
            <person name="Aerts A."/>
            <person name="Rouze P."/>
            <person name="Salamov A."/>
            <person name="Putnam N."/>
            <person name="Dupont C."/>
            <person name="Jorgensen R."/>
            <person name="Derelle E."/>
            <person name="Rombauts S."/>
            <person name="Zhou K."/>
            <person name="Otillar R."/>
            <person name="Merchant S.S."/>
            <person name="Podell S."/>
            <person name="Gaasterland T."/>
            <person name="Napoli C."/>
            <person name="Gendler K."/>
            <person name="Manuell A."/>
            <person name="Tai V."/>
            <person name="Vallon O."/>
            <person name="Piganeau G."/>
            <person name="Jancek S."/>
            <person name="Heijde M."/>
            <person name="Jabbari K."/>
            <person name="Bowler C."/>
            <person name="Lohr M."/>
            <person name="Robbens S."/>
            <person name="Werner G."/>
            <person name="Dubchak I."/>
            <person name="Pazour G.J."/>
            <person name="Ren Q."/>
            <person name="Paulsen I."/>
            <person name="Delwiche C."/>
            <person name="Schmutz J."/>
            <person name="Rokhsar D."/>
            <person name="Van de Peer Y."/>
            <person name="Moreau H."/>
            <person name="Grigoriev I.V."/>
        </authorList>
    </citation>
    <scope>NUCLEOTIDE SEQUENCE [LARGE SCALE GENOMIC DNA]</scope>
    <source>
        <strain evidence="2 3">CCE9901</strain>
    </source>
</reference>
<dbReference type="KEGG" id="olu:OSTLU_8924"/>
<dbReference type="PROSITE" id="PS50214">
    <property type="entry name" value="DISINTEGRIN_2"/>
    <property type="match status" value="1"/>
</dbReference>
<name>A4S2Y0_OSTLU</name>
<feature type="non-terminal residue" evidence="2">
    <location>
        <position position="106"/>
    </location>
</feature>
<dbReference type="Gene3D" id="4.10.70.10">
    <property type="entry name" value="Disintegrin domain"/>
    <property type="match status" value="1"/>
</dbReference>
<dbReference type="Pfam" id="PF00200">
    <property type="entry name" value="Disintegrin"/>
    <property type="match status" value="1"/>
</dbReference>
<dbReference type="InterPro" id="IPR001762">
    <property type="entry name" value="Disintegrin_dom"/>
</dbReference>
<sequence length="106" mass="11009">EQCDCPDKNCTCYDHCCNAETCQLLTNATCSAVDGCCDASTCTVAASGTVCRASLGSCDTAETCDGTSKSCPVDTITAYGTACTDANGDVGACWANECRNRDWKCQ</sequence>
<dbReference type="PANTHER" id="PTHR11905">
    <property type="entry name" value="ADAM A DISINTEGRIN AND METALLOPROTEASE DOMAIN"/>
    <property type="match status" value="1"/>
</dbReference>
<keyword evidence="3" id="KW-1185">Reference proteome</keyword>
<dbReference type="GeneID" id="5003882"/>
<protein>
    <recommendedName>
        <fullName evidence="1">Disintegrin domain-containing protein</fullName>
    </recommendedName>
</protein>
<dbReference type="SMART" id="SM00050">
    <property type="entry name" value="DISIN"/>
    <property type="match status" value="1"/>
</dbReference>
<evidence type="ECO:0000313" key="2">
    <source>
        <dbReference type="EMBL" id="ABO97908.1"/>
    </source>
</evidence>
<evidence type="ECO:0000259" key="1">
    <source>
        <dbReference type="PROSITE" id="PS50214"/>
    </source>
</evidence>
<dbReference type="EMBL" id="CP000589">
    <property type="protein sequence ID" value="ABO97908.1"/>
    <property type="molecule type" value="Genomic_DNA"/>
</dbReference>
<dbReference type="RefSeq" id="XP_001419615.1">
    <property type="nucleotide sequence ID" value="XM_001419578.1"/>
</dbReference>
<dbReference type="Gramene" id="ABO97908">
    <property type="protein sequence ID" value="ABO97908"/>
    <property type="gene ID" value="OSTLU_8924"/>
</dbReference>
<dbReference type="STRING" id="436017.A4S2Y0"/>
<dbReference type="GO" id="GO:0006509">
    <property type="term" value="P:membrane protein ectodomain proteolysis"/>
    <property type="evidence" value="ECO:0007669"/>
    <property type="project" value="TreeGrafter"/>
</dbReference>
<evidence type="ECO:0000313" key="3">
    <source>
        <dbReference type="Proteomes" id="UP000001568"/>
    </source>
</evidence>
<dbReference type="eggNOG" id="KOG3607">
    <property type="taxonomic scope" value="Eukaryota"/>
</dbReference>
<dbReference type="AlphaFoldDB" id="A4S2Y0"/>
<proteinExistence type="predicted"/>
<gene>
    <name evidence="2" type="ORF">OSTLU_8924</name>
</gene>
<feature type="domain" description="Disintegrin" evidence="1">
    <location>
        <begin position="1"/>
        <end position="79"/>
    </location>
</feature>
<dbReference type="Proteomes" id="UP000001568">
    <property type="component" value="Chromosome 9"/>
</dbReference>
<dbReference type="InterPro" id="IPR036436">
    <property type="entry name" value="Disintegrin_dom_sf"/>
</dbReference>
<accession>A4S2Y0</accession>
<feature type="non-terminal residue" evidence="2">
    <location>
        <position position="1"/>
    </location>
</feature>